<dbReference type="AlphaFoldDB" id="A0AAP0Q695"/>
<keyword evidence="3" id="KW-1185">Reference proteome</keyword>
<organism evidence="2 3">
    <name type="scientific">Stephania yunnanensis</name>
    <dbReference type="NCBI Taxonomy" id="152371"/>
    <lineage>
        <taxon>Eukaryota</taxon>
        <taxon>Viridiplantae</taxon>
        <taxon>Streptophyta</taxon>
        <taxon>Embryophyta</taxon>
        <taxon>Tracheophyta</taxon>
        <taxon>Spermatophyta</taxon>
        <taxon>Magnoliopsida</taxon>
        <taxon>Ranunculales</taxon>
        <taxon>Menispermaceae</taxon>
        <taxon>Menispermoideae</taxon>
        <taxon>Cissampelideae</taxon>
        <taxon>Stephania</taxon>
    </lineage>
</organism>
<evidence type="ECO:0000256" key="1">
    <source>
        <dbReference type="SAM" id="MobiDB-lite"/>
    </source>
</evidence>
<feature type="region of interest" description="Disordered" evidence="1">
    <location>
        <begin position="1"/>
        <end position="22"/>
    </location>
</feature>
<evidence type="ECO:0000313" key="2">
    <source>
        <dbReference type="EMBL" id="KAK9169282.1"/>
    </source>
</evidence>
<sequence length="61" mass="5703">MRDGAPAADGGSRVTRRPIPAPGGVAVVGKTKISCSGTAATPVAAAIAQGKGGDGGNCIGQ</sequence>
<evidence type="ECO:0000313" key="3">
    <source>
        <dbReference type="Proteomes" id="UP001420932"/>
    </source>
</evidence>
<dbReference type="EMBL" id="JBBNAF010000001">
    <property type="protein sequence ID" value="KAK9169282.1"/>
    <property type="molecule type" value="Genomic_DNA"/>
</dbReference>
<accession>A0AAP0Q695</accession>
<protein>
    <submittedName>
        <fullName evidence="2">Uncharacterized protein</fullName>
    </submittedName>
</protein>
<dbReference type="Proteomes" id="UP001420932">
    <property type="component" value="Unassembled WGS sequence"/>
</dbReference>
<name>A0AAP0Q695_9MAGN</name>
<gene>
    <name evidence="2" type="ORF">Syun_001422</name>
</gene>
<comment type="caution">
    <text evidence="2">The sequence shown here is derived from an EMBL/GenBank/DDBJ whole genome shotgun (WGS) entry which is preliminary data.</text>
</comment>
<reference evidence="2 3" key="1">
    <citation type="submission" date="2024-01" db="EMBL/GenBank/DDBJ databases">
        <title>Genome assemblies of Stephania.</title>
        <authorList>
            <person name="Yang L."/>
        </authorList>
    </citation>
    <scope>NUCLEOTIDE SEQUENCE [LARGE SCALE GENOMIC DNA]</scope>
    <source>
        <strain evidence="2">YNDBR</strain>
        <tissue evidence="2">Leaf</tissue>
    </source>
</reference>
<proteinExistence type="predicted"/>